<dbReference type="STRING" id="1562698.DESAMIL20_1927"/>
<comment type="caution">
    <text evidence="3">The sequence shown here is derived from an EMBL/GenBank/DDBJ whole genome shotgun (WGS) entry which is preliminary data.</text>
</comment>
<dbReference type="OrthoDB" id="9806653at2"/>
<dbReference type="CDD" id="cd03801">
    <property type="entry name" value="GT4_PimA-like"/>
    <property type="match status" value="1"/>
</dbReference>
<dbReference type="Pfam" id="PF13439">
    <property type="entry name" value="Glyco_transf_4"/>
    <property type="match status" value="1"/>
</dbReference>
<feature type="domain" description="Glycosyl transferase family 1" evidence="1">
    <location>
        <begin position="157"/>
        <end position="314"/>
    </location>
</feature>
<dbReference type="InterPro" id="IPR001296">
    <property type="entry name" value="Glyco_trans_1"/>
</dbReference>
<dbReference type="GO" id="GO:0016757">
    <property type="term" value="F:glycosyltransferase activity"/>
    <property type="evidence" value="ECO:0007669"/>
    <property type="project" value="InterPro"/>
</dbReference>
<sequence>MKILHLDTQKGFRGGEQQLIYLALGLRELGVDSIIACSDELYKKAQALGFGAIDSKNFYKLQSTARKCDVLHAHASKAHTLGVILKLLTKKPLVYTRRVDYKQKKASKIKYMLTDKVVSVCNAVKQVLYANYRINSEVIYSSVDFSLLNQVDPQKVESIKKQYGYPIIGNIGALTEQKDHKNLIDAASLLDKRYTFLILGEGELKDELENYAKQKGVDNVVFLGFKQDIQNYLAAFDLFAISSQNEGICSSILQAFMFKVPTVTTDAGGIVELIGNNQRGLIVPTKDAKSLALAIEKMLSDKELSRKLVSQAYEFAKDFSYKTMSQKYLYMYKSLLKA</sequence>
<dbReference type="AlphaFoldDB" id="A0A1X4XXY4"/>
<proteinExistence type="predicted"/>
<evidence type="ECO:0000313" key="4">
    <source>
        <dbReference type="Proteomes" id="UP000194141"/>
    </source>
</evidence>
<keyword evidence="3" id="KW-0808">Transferase</keyword>
<dbReference type="EMBL" id="MDSU01000018">
    <property type="protein sequence ID" value="OSS42374.1"/>
    <property type="molecule type" value="Genomic_DNA"/>
</dbReference>
<dbReference type="Pfam" id="PF00534">
    <property type="entry name" value="Glycos_transf_1"/>
    <property type="match status" value="1"/>
</dbReference>
<accession>A0A1X4XXY4</accession>
<feature type="domain" description="Glycosyltransferase subfamily 4-like N-terminal" evidence="2">
    <location>
        <begin position="13"/>
        <end position="145"/>
    </location>
</feature>
<name>A0A1X4XXY4_9BACT</name>
<protein>
    <submittedName>
        <fullName evidence="3">Glycosyltransferase</fullName>
    </submittedName>
</protein>
<keyword evidence="4" id="KW-1185">Reference proteome</keyword>
<evidence type="ECO:0000259" key="2">
    <source>
        <dbReference type="Pfam" id="PF13439"/>
    </source>
</evidence>
<dbReference type="PANTHER" id="PTHR12526:SF630">
    <property type="entry name" value="GLYCOSYLTRANSFERASE"/>
    <property type="match status" value="1"/>
</dbReference>
<dbReference type="InterPro" id="IPR028098">
    <property type="entry name" value="Glyco_trans_4-like_N"/>
</dbReference>
<dbReference type="SUPFAM" id="SSF53756">
    <property type="entry name" value="UDP-Glycosyltransferase/glycogen phosphorylase"/>
    <property type="match status" value="1"/>
</dbReference>
<dbReference type="Proteomes" id="UP000194141">
    <property type="component" value="Unassembled WGS sequence"/>
</dbReference>
<reference evidence="3 4" key="1">
    <citation type="journal article" date="2017" name="Front. Microbiol.">
        <title>Genome Sequence of Desulfurella amilsii Strain TR1 and Comparative Genomics of Desulfurellaceae Family.</title>
        <authorList>
            <person name="Florentino A.P."/>
            <person name="Stams A.J."/>
            <person name="Sanchez-Andrea I."/>
        </authorList>
    </citation>
    <scope>NUCLEOTIDE SEQUENCE [LARGE SCALE GENOMIC DNA]</scope>
    <source>
        <strain evidence="3 4">TR1</strain>
    </source>
</reference>
<dbReference type="PANTHER" id="PTHR12526">
    <property type="entry name" value="GLYCOSYLTRANSFERASE"/>
    <property type="match status" value="1"/>
</dbReference>
<evidence type="ECO:0000313" key="3">
    <source>
        <dbReference type="EMBL" id="OSS42374.1"/>
    </source>
</evidence>
<gene>
    <name evidence="3" type="ORF">DESAMIL20_1927</name>
</gene>
<evidence type="ECO:0000259" key="1">
    <source>
        <dbReference type="Pfam" id="PF00534"/>
    </source>
</evidence>
<dbReference type="Gene3D" id="3.40.50.2000">
    <property type="entry name" value="Glycogen Phosphorylase B"/>
    <property type="match status" value="2"/>
</dbReference>
<dbReference type="RefSeq" id="WP_143340272.1">
    <property type="nucleotide sequence ID" value="NZ_MDSU01000018.1"/>
</dbReference>
<organism evidence="3 4">
    <name type="scientific">Desulfurella amilsii</name>
    <dbReference type="NCBI Taxonomy" id="1562698"/>
    <lineage>
        <taxon>Bacteria</taxon>
        <taxon>Pseudomonadati</taxon>
        <taxon>Campylobacterota</taxon>
        <taxon>Desulfurellia</taxon>
        <taxon>Desulfurellales</taxon>
        <taxon>Desulfurellaceae</taxon>
        <taxon>Desulfurella</taxon>
    </lineage>
</organism>